<sequence>MGTENSVSALDICNLDVSYPGREVLKSVSLTVAPGEFCALIGPNGAGKTTLLRAILGVIPSRSTHITSMGVPLQPRSVGYVPQRHEFAWDFPISIRQAVLSARARRIGWGGRAKIDDHRAVEEALHQVGLAQLGDRVIGELSGGQRQRVLVARALALRPQLLLLDEPFTGLDMPTQESLMDVFRRLALSGCAILMTTHDILGAIDACDRLFLLNSTVVASGKPEEIRDPQVWMRTFDIRPSNPLLKVLGVI</sequence>
<proteinExistence type="predicted"/>
<feature type="domain" description="ABC transporter" evidence="4">
    <location>
        <begin position="10"/>
        <end position="239"/>
    </location>
</feature>
<dbReference type="EC" id="3.6.3.-" evidence="5"/>
<keyword evidence="1" id="KW-0813">Transport</keyword>
<dbReference type="GO" id="GO:0016887">
    <property type="term" value="F:ATP hydrolysis activity"/>
    <property type="evidence" value="ECO:0007669"/>
    <property type="project" value="InterPro"/>
</dbReference>
<dbReference type="InterPro" id="IPR027417">
    <property type="entry name" value="P-loop_NTPase"/>
</dbReference>
<gene>
    <name evidence="5" type="primary">znuC_2</name>
    <name evidence="5" type="ORF">AOLFYP35_01270</name>
</gene>
<dbReference type="InterPro" id="IPR003593">
    <property type="entry name" value="AAA+_ATPase"/>
</dbReference>
<keyword evidence="3 5" id="KW-0067">ATP-binding</keyword>
<keyword evidence="5" id="KW-0378">Hydrolase</keyword>
<dbReference type="GO" id="GO:0005524">
    <property type="term" value="F:ATP binding"/>
    <property type="evidence" value="ECO:0007669"/>
    <property type="project" value="UniProtKB-KW"/>
</dbReference>
<protein>
    <submittedName>
        <fullName evidence="5">Zinc import ATP-binding protein ZnuC</fullName>
        <ecNumber evidence="5">3.6.3.-</ecNumber>
    </submittedName>
</protein>
<evidence type="ECO:0000256" key="3">
    <source>
        <dbReference type="ARBA" id="ARBA00022840"/>
    </source>
</evidence>
<dbReference type="PROSITE" id="PS00211">
    <property type="entry name" value="ABC_TRANSPORTER_1"/>
    <property type="match status" value="1"/>
</dbReference>
<accession>A0A6N2TDD2</accession>
<keyword evidence="2" id="KW-0547">Nucleotide-binding</keyword>
<dbReference type="InterPro" id="IPR022508">
    <property type="entry name" value="ABC_trspt_anch-rpt_ATP-bd"/>
</dbReference>
<reference evidence="5" key="1">
    <citation type="submission" date="2019-11" db="EMBL/GenBank/DDBJ databases">
        <authorList>
            <person name="Feng L."/>
        </authorList>
    </citation>
    <scope>NUCLEOTIDE SEQUENCE</scope>
    <source>
        <strain evidence="5">AodontolyticusLFYP35</strain>
    </source>
</reference>
<name>A0A6N2TDD2_9ACTO</name>
<dbReference type="NCBIfam" id="TIGR03771">
    <property type="entry name" value="anch_rpt_ABC"/>
    <property type="match status" value="1"/>
</dbReference>
<organism evidence="5">
    <name type="scientific">Schaalia odontolytica</name>
    <dbReference type="NCBI Taxonomy" id="1660"/>
    <lineage>
        <taxon>Bacteria</taxon>
        <taxon>Bacillati</taxon>
        <taxon>Actinomycetota</taxon>
        <taxon>Actinomycetes</taxon>
        <taxon>Actinomycetales</taxon>
        <taxon>Actinomycetaceae</taxon>
        <taxon>Schaalia</taxon>
    </lineage>
</organism>
<evidence type="ECO:0000256" key="1">
    <source>
        <dbReference type="ARBA" id="ARBA00022448"/>
    </source>
</evidence>
<evidence type="ECO:0000313" key="5">
    <source>
        <dbReference type="EMBL" id="VYT02779.1"/>
    </source>
</evidence>
<dbReference type="InterPro" id="IPR050153">
    <property type="entry name" value="Metal_Ion_Import_ABC"/>
</dbReference>
<dbReference type="InterPro" id="IPR017871">
    <property type="entry name" value="ABC_transporter-like_CS"/>
</dbReference>
<dbReference type="PROSITE" id="PS50893">
    <property type="entry name" value="ABC_TRANSPORTER_2"/>
    <property type="match status" value="1"/>
</dbReference>
<dbReference type="Gene3D" id="3.40.50.300">
    <property type="entry name" value="P-loop containing nucleotide triphosphate hydrolases"/>
    <property type="match status" value="1"/>
</dbReference>
<dbReference type="PANTHER" id="PTHR42734">
    <property type="entry name" value="METAL TRANSPORT SYSTEM ATP-BINDING PROTEIN TM_0124-RELATED"/>
    <property type="match status" value="1"/>
</dbReference>
<evidence type="ECO:0000256" key="2">
    <source>
        <dbReference type="ARBA" id="ARBA00022741"/>
    </source>
</evidence>
<dbReference type="EMBL" id="CACRSM010000002">
    <property type="protein sequence ID" value="VYT02779.1"/>
    <property type="molecule type" value="Genomic_DNA"/>
</dbReference>
<dbReference type="InterPro" id="IPR003439">
    <property type="entry name" value="ABC_transporter-like_ATP-bd"/>
</dbReference>
<evidence type="ECO:0000259" key="4">
    <source>
        <dbReference type="PROSITE" id="PS50893"/>
    </source>
</evidence>
<dbReference type="SMART" id="SM00382">
    <property type="entry name" value="AAA"/>
    <property type="match status" value="1"/>
</dbReference>
<dbReference type="Pfam" id="PF00005">
    <property type="entry name" value="ABC_tran"/>
    <property type="match status" value="1"/>
</dbReference>
<dbReference type="CDD" id="cd03235">
    <property type="entry name" value="ABC_Metallic_Cations"/>
    <property type="match status" value="1"/>
</dbReference>
<dbReference type="SUPFAM" id="SSF52540">
    <property type="entry name" value="P-loop containing nucleoside triphosphate hydrolases"/>
    <property type="match status" value="1"/>
</dbReference>
<dbReference type="AlphaFoldDB" id="A0A6N2TDD2"/>